<dbReference type="EMBL" id="JBHRYJ010000004">
    <property type="protein sequence ID" value="MFC3677504.1"/>
    <property type="molecule type" value="Genomic_DNA"/>
</dbReference>
<evidence type="ECO:0000256" key="8">
    <source>
        <dbReference type="ARBA" id="ARBA00023154"/>
    </source>
</evidence>
<dbReference type="PANTHER" id="PTHR12128:SF66">
    <property type="entry name" value="4-HYDROXY-2-OXOGLUTARATE ALDOLASE, MITOCHONDRIAL"/>
    <property type="match status" value="1"/>
</dbReference>
<dbReference type="RefSeq" id="WP_379729049.1">
    <property type="nucleotide sequence ID" value="NZ_JBHRYJ010000004.1"/>
</dbReference>
<proteinExistence type="inferred from homology"/>
<dbReference type="HAMAP" id="MF_00418">
    <property type="entry name" value="DapA"/>
    <property type="match status" value="1"/>
</dbReference>
<keyword evidence="9 12" id="KW-0456">Lyase</keyword>
<comment type="caution">
    <text evidence="12">Was originally thought to be a dihydrodipicolinate synthase (DHDPS), catalyzing the condensation of (S)-aspartate-beta-semialdehyde [(S)-ASA] and pyruvate to dihydrodipicolinate (DHDP). However, it was shown in E.coli that the product of the enzymatic reaction is not dihydrodipicolinate but in fact (4S)-4-hydroxy-2,3,4,5-tetrahydro-(2S)-dipicolinic acid (HTPA), and that the consecutive dehydration reaction leading to DHDP is not spontaneous but catalyzed by DapB.</text>
</comment>
<accession>A0ABV7VJ60</accession>
<feature type="site" description="Part of a proton relay during catalysis" evidence="12">
    <location>
        <position position="106"/>
    </location>
</feature>
<keyword evidence="8 12" id="KW-0457">Lysine biosynthesis</keyword>
<protein>
    <recommendedName>
        <fullName evidence="4 12">4-hydroxy-tetrahydrodipicolinate synthase</fullName>
        <shortName evidence="12">HTPA synthase</shortName>
        <ecNumber evidence="4 12">4.3.3.7</ecNumber>
    </recommendedName>
</protein>
<keyword evidence="6 12" id="KW-0028">Amino-acid biosynthesis</keyword>
<evidence type="ECO:0000256" key="5">
    <source>
        <dbReference type="ARBA" id="ARBA00022490"/>
    </source>
</evidence>
<keyword evidence="10 12" id="KW-0704">Schiff base</keyword>
<dbReference type="InterPro" id="IPR013785">
    <property type="entry name" value="Aldolase_TIM"/>
</dbReference>
<keyword evidence="15" id="KW-1185">Reference proteome</keyword>
<dbReference type="CDD" id="cd00950">
    <property type="entry name" value="DHDPS"/>
    <property type="match status" value="1"/>
</dbReference>
<dbReference type="NCBIfam" id="TIGR00674">
    <property type="entry name" value="dapA"/>
    <property type="match status" value="1"/>
</dbReference>
<evidence type="ECO:0000256" key="6">
    <source>
        <dbReference type="ARBA" id="ARBA00022605"/>
    </source>
</evidence>
<comment type="subcellular location">
    <subcellularLocation>
        <location evidence="12">Cytoplasm</location>
    </subcellularLocation>
</comment>
<dbReference type="Pfam" id="PF00701">
    <property type="entry name" value="DHDPS"/>
    <property type="match status" value="1"/>
</dbReference>
<keyword evidence="7 12" id="KW-0220">Diaminopimelate biosynthesis</keyword>
<feature type="binding site" evidence="12">
    <location>
        <position position="202"/>
    </location>
    <ligand>
        <name>pyruvate</name>
        <dbReference type="ChEBI" id="CHEBI:15361"/>
    </ligand>
</feature>
<evidence type="ECO:0000256" key="13">
    <source>
        <dbReference type="PIRNR" id="PIRNR001365"/>
    </source>
</evidence>
<dbReference type="InterPro" id="IPR002220">
    <property type="entry name" value="DapA-like"/>
</dbReference>
<dbReference type="EC" id="4.3.3.7" evidence="4 12"/>
<evidence type="ECO:0000256" key="12">
    <source>
        <dbReference type="HAMAP-Rule" id="MF_00418"/>
    </source>
</evidence>
<evidence type="ECO:0000256" key="7">
    <source>
        <dbReference type="ARBA" id="ARBA00022915"/>
    </source>
</evidence>
<dbReference type="PROSITE" id="PS00665">
    <property type="entry name" value="DHDPS_1"/>
    <property type="match status" value="1"/>
</dbReference>
<feature type="active site" description="Proton donor/acceptor" evidence="12">
    <location>
        <position position="132"/>
    </location>
</feature>
<comment type="subunit">
    <text evidence="12">Homotetramer; dimer of dimers.</text>
</comment>
<evidence type="ECO:0000256" key="1">
    <source>
        <dbReference type="ARBA" id="ARBA00003294"/>
    </source>
</evidence>
<name>A0ABV7VJ60_9PROT</name>
<dbReference type="GO" id="GO:0008840">
    <property type="term" value="F:4-hydroxy-tetrahydrodipicolinate synthase activity"/>
    <property type="evidence" value="ECO:0007669"/>
    <property type="project" value="UniProtKB-EC"/>
</dbReference>
<comment type="similarity">
    <text evidence="3 12 13">Belongs to the DapA family.</text>
</comment>
<dbReference type="PANTHER" id="PTHR12128">
    <property type="entry name" value="DIHYDRODIPICOLINATE SYNTHASE"/>
    <property type="match status" value="1"/>
</dbReference>
<comment type="caution">
    <text evidence="14">The sequence shown here is derived from an EMBL/GenBank/DDBJ whole genome shotgun (WGS) entry which is preliminary data.</text>
</comment>
<keyword evidence="5 12" id="KW-0963">Cytoplasm</keyword>
<evidence type="ECO:0000256" key="9">
    <source>
        <dbReference type="ARBA" id="ARBA00023239"/>
    </source>
</evidence>
<reference evidence="15" key="1">
    <citation type="journal article" date="2019" name="Int. J. Syst. Evol. Microbiol.">
        <title>The Global Catalogue of Microorganisms (GCM) 10K type strain sequencing project: providing services to taxonomists for standard genome sequencing and annotation.</title>
        <authorList>
            <consortium name="The Broad Institute Genomics Platform"/>
            <consortium name="The Broad Institute Genome Sequencing Center for Infectious Disease"/>
            <person name="Wu L."/>
            <person name="Ma J."/>
        </authorList>
    </citation>
    <scope>NUCLEOTIDE SEQUENCE [LARGE SCALE GENOMIC DNA]</scope>
    <source>
        <strain evidence="15">KCTC 42182</strain>
    </source>
</reference>
<dbReference type="Gene3D" id="3.20.20.70">
    <property type="entry name" value="Aldolase class I"/>
    <property type="match status" value="1"/>
</dbReference>
<comment type="function">
    <text evidence="1 12">Catalyzes the condensation of (S)-aspartate-beta-semialdehyde [(S)-ASA] and pyruvate to 4-hydroxy-tetrahydrodipicolinate (HTPA).</text>
</comment>
<dbReference type="PIRSF" id="PIRSF001365">
    <property type="entry name" value="DHDPS"/>
    <property type="match status" value="1"/>
</dbReference>
<sequence length="306" mass="32407">MFKGSFVALITPFRKGKVDEKAFGDFVEWQIAQGTHGLVPVGTTGESPTLSHDEHKRVVEICIEAAHGRVPVMAGAGSNSTDEAIALTRHAQEAGADAALIVTPYYNKPTQAGLFAHYKAIHDATKIPIFIYNIPPRCVIDMSVETMAALSKLPRIRGVKDATGDLVRPLKQRIASGPKFCMLDGDDASAIAFNAHGGTGCISVTGNIAPKLCAQMQEASLAGDHAKALAIQEKLMPLHSVLFVEASPGPVKYAAELLGICQSDLRLPMAPPSKETQAKVKAAVKALGLQGPKASKSAKAKPKKKK</sequence>
<comment type="pathway">
    <text evidence="2 12">Amino-acid biosynthesis; L-lysine biosynthesis via DAP pathway; (S)-tetrahydrodipicolinate from L-aspartate: step 3/4.</text>
</comment>
<organism evidence="14 15">
    <name type="scientific">Ferrovibrio xuzhouensis</name>
    <dbReference type="NCBI Taxonomy" id="1576914"/>
    <lineage>
        <taxon>Bacteria</taxon>
        <taxon>Pseudomonadati</taxon>
        <taxon>Pseudomonadota</taxon>
        <taxon>Alphaproteobacteria</taxon>
        <taxon>Rhodospirillales</taxon>
        <taxon>Rhodospirillaceae</taxon>
        <taxon>Ferrovibrio</taxon>
    </lineage>
</organism>
<dbReference type="SMART" id="SM01130">
    <property type="entry name" value="DHDPS"/>
    <property type="match status" value="1"/>
</dbReference>
<evidence type="ECO:0000256" key="11">
    <source>
        <dbReference type="ARBA" id="ARBA00047836"/>
    </source>
</evidence>
<dbReference type="InterPro" id="IPR005263">
    <property type="entry name" value="DapA"/>
</dbReference>
<evidence type="ECO:0000313" key="14">
    <source>
        <dbReference type="EMBL" id="MFC3677504.1"/>
    </source>
</evidence>
<evidence type="ECO:0000256" key="10">
    <source>
        <dbReference type="ARBA" id="ARBA00023270"/>
    </source>
</evidence>
<gene>
    <name evidence="12 14" type="primary">dapA</name>
    <name evidence="14" type="ORF">ACFOOQ_18260</name>
</gene>
<dbReference type="InterPro" id="IPR020624">
    <property type="entry name" value="Schiff_base-form_aldolases_CS"/>
</dbReference>
<dbReference type="Proteomes" id="UP001595711">
    <property type="component" value="Unassembled WGS sequence"/>
</dbReference>
<feature type="binding site" evidence="12">
    <location>
        <position position="44"/>
    </location>
    <ligand>
        <name>pyruvate</name>
        <dbReference type="ChEBI" id="CHEBI:15361"/>
    </ligand>
</feature>
<dbReference type="SUPFAM" id="SSF51569">
    <property type="entry name" value="Aldolase"/>
    <property type="match status" value="1"/>
</dbReference>
<feature type="site" description="Part of a proton relay during catalysis" evidence="12">
    <location>
        <position position="43"/>
    </location>
</feature>
<dbReference type="PRINTS" id="PR00146">
    <property type="entry name" value="DHPICSNTHASE"/>
</dbReference>
<evidence type="ECO:0000313" key="15">
    <source>
        <dbReference type="Proteomes" id="UP001595711"/>
    </source>
</evidence>
<feature type="active site" description="Schiff-base intermediate with substrate" evidence="12">
    <location>
        <position position="160"/>
    </location>
</feature>
<evidence type="ECO:0000256" key="3">
    <source>
        <dbReference type="ARBA" id="ARBA00007592"/>
    </source>
</evidence>
<evidence type="ECO:0000256" key="4">
    <source>
        <dbReference type="ARBA" id="ARBA00012086"/>
    </source>
</evidence>
<evidence type="ECO:0000256" key="2">
    <source>
        <dbReference type="ARBA" id="ARBA00005120"/>
    </source>
</evidence>
<comment type="catalytic activity">
    <reaction evidence="11 12">
        <text>L-aspartate 4-semialdehyde + pyruvate = (2S,4S)-4-hydroxy-2,3,4,5-tetrahydrodipicolinate + H2O + H(+)</text>
        <dbReference type="Rhea" id="RHEA:34171"/>
        <dbReference type="ChEBI" id="CHEBI:15361"/>
        <dbReference type="ChEBI" id="CHEBI:15377"/>
        <dbReference type="ChEBI" id="CHEBI:15378"/>
        <dbReference type="ChEBI" id="CHEBI:67139"/>
        <dbReference type="ChEBI" id="CHEBI:537519"/>
        <dbReference type="EC" id="4.3.3.7"/>
    </reaction>
</comment>